<proteinExistence type="predicted"/>
<dbReference type="Proteomes" id="UP001490330">
    <property type="component" value="Unassembled WGS sequence"/>
</dbReference>
<keyword evidence="3" id="KW-1185">Reference proteome</keyword>
<protein>
    <submittedName>
        <fullName evidence="2">Uncharacterized protein</fullName>
    </submittedName>
</protein>
<feature type="region of interest" description="Disordered" evidence="1">
    <location>
        <begin position="1"/>
        <end position="20"/>
    </location>
</feature>
<evidence type="ECO:0000256" key="1">
    <source>
        <dbReference type="SAM" id="MobiDB-lite"/>
    </source>
</evidence>
<reference evidence="2 3" key="1">
    <citation type="submission" date="2024-06" db="EMBL/GenBank/DDBJ databases">
        <title>The Natural Products Discovery Center: Release of the First 8490 Sequenced Strains for Exploring Actinobacteria Biosynthetic Diversity.</title>
        <authorList>
            <person name="Kalkreuter E."/>
            <person name="Kautsar S.A."/>
            <person name="Yang D."/>
            <person name="Bader C.D."/>
            <person name="Teijaro C.N."/>
            <person name="Fluegel L."/>
            <person name="Davis C.M."/>
            <person name="Simpson J.R."/>
            <person name="Lauterbach L."/>
            <person name="Steele A.D."/>
            <person name="Gui C."/>
            <person name="Meng S."/>
            <person name="Li G."/>
            <person name="Viehrig K."/>
            <person name="Ye F."/>
            <person name="Su P."/>
            <person name="Kiefer A.F."/>
            <person name="Nichols A."/>
            <person name="Cepeda A.J."/>
            <person name="Yan W."/>
            <person name="Fan B."/>
            <person name="Jiang Y."/>
            <person name="Adhikari A."/>
            <person name="Zheng C.-J."/>
            <person name="Schuster L."/>
            <person name="Cowan T.M."/>
            <person name="Smanski M.J."/>
            <person name="Chevrette M.G."/>
            <person name="De Carvalho L.P.S."/>
            <person name="Shen B."/>
        </authorList>
    </citation>
    <scope>NUCLEOTIDE SEQUENCE [LARGE SCALE GENOMIC DNA]</scope>
    <source>
        <strain evidence="2 3">NPDC000632</strain>
    </source>
</reference>
<dbReference type="EMBL" id="JBEPCV010000011">
    <property type="protein sequence ID" value="MER6904877.1"/>
    <property type="molecule type" value="Genomic_DNA"/>
</dbReference>
<comment type="caution">
    <text evidence="2">The sequence shown here is derived from an EMBL/GenBank/DDBJ whole genome shotgun (WGS) entry which is preliminary data.</text>
</comment>
<sequence>MLRRRDRNTQPVDPLTESGTTAAWPAKSFNCPEVVEGLALRHDRTTVVSY</sequence>
<evidence type="ECO:0000313" key="3">
    <source>
        <dbReference type="Proteomes" id="UP001490330"/>
    </source>
</evidence>
<gene>
    <name evidence="2" type="ORF">ABT322_14045</name>
</gene>
<evidence type="ECO:0000313" key="2">
    <source>
        <dbReference type="EMBL" id="MER6904877.1"/>
    </source>
</evidence>
<accession>A0ABV1VEG4</accession>
<organism evidence="2 3">
    <name type="scientific">Streptomyces flaveolus</name>
    <dbReference type="NCBI Taxonomy" id="67297"/>
    <lineage>
        <taxon>Bacteria</taxon>
        <taxon>Bacillati</taxon>
        <taxon>Actinomycetota</taxon>
        <taxon>Actinomycetes</taxon>
        <taxon>Kitasatosporales</taxon>
        <taxon>Streptomycetaceae</taxon>
        <taxon>Streptomyces</taxon>
    </lineage>
</organism>
<dbReference type="RefSeq" id="WP_350720417.1">
    <property type="nucleotide sequence ID" value="NZ_JBEPCO010000019.1"/>
</dbReference>
<name>A0ABV1VEG4_9ACTN</name>